<dbReference type="EMBL" id="JAAAML010000002">
    <property type="protein sequence ID" value="MCO6408992.1"/>
    <property type="molecule type" value="Genomic_DNA"/>
</dbReference>
<dbReference type="Gene3D" id="3.20.20.140">
    <property type="entry name" value="Metal-dependent hydrolases"/>
    <property type="match status" value="1"/>
</dbReference>
<dbReference type="SUPFAM" id="SSF51338">
    <property type="entry name" value="Composite domain of metallo-dependent hydrolases"/>
    <property type="match status" value="1"/>
</dbReference>
<keyword evidence="3" id="KW-1185">Reference proteome</keyword>
<accession>A0ABT1CS15</accession>
<comment type="caution">
    <text evidence="2">The sequence shown here is derived from an EMBL/GenBank/DDBJ whole genome shotgun (WGS) entry which is preliminary data.</text>
</comment>
<organism evidence="2 3">
    <name type="scientific">Hoeflea alexandrii</name>
    <dbReference type="NCBI Taxonomy" id="288436"/>
    <lineage>
        <taxon>Bacteria</taxon>
        <taxon>Pseudomonadati</taxon>
        <taxon>Pseudomonadota</taxon>
        <taxon>Alphaproteobacteria</taxon>
        <taxon>Hyphomicrobiales</taxon>
        <taxon>Rhizobiaceae</taxon>
        <taxon>Hoeflea</taxon>
    </lineage>
</organism>
<evidence type="ECO:0000259" key="1">
    <source>
        <dbReference type="Pfam" id="PF07969"/>
    </source>
</evidence>
<dbReference type="InterPro" id="IPR032466">
    <property type="entry name" value="Metal_Hydrolase"/>
</dbReference>
<name>A0ABT1CS15_9HYPH</name>
<dbReference type="Proteomes" id="UP001320715">
    <property type="component" value="Unassembled WGS sequence"/>
</dbReference>
<dbReference type="Gene3D" id="3.10.310.70">
    <property type="match status" value="1"/>
</dbReference>
<gene>
    <name evidence="2" type="ORF">GTW23_12460</name>
</gene>
<dbReference type="InterPro" id="IPR033932">
    <property type="entry name" value="YtcJ-like"/>
</dbReference>
<dbReference type="Gene3D" id="2.30.40.10">
    <property type="entry name" value="Urease, subunit C, domain 1"/>
    <property type="match status" value="1"/>
</dbReference>
<sequence length="558" mass="59255">MRPVATADMIITNGAVLTMDPDLPRASAVGIKDGRIIAVGSVDEISRLAGPGTEIIDAKGATVLPGFIESHMHLFIGGAELENLQLDGCADLDLLARELTAFAANRPDAPLLVGQGPDYGIFGDTAPRLVLDKILPGRPVALMAHDHHTVWANTAALEAAGVLHGLETSDGHEVVMGADGLATGALLEPEAYSPVMRLGGQERTMLGLASGREPDPAPSQAERAIDLAHLRRGLAHAAKHGITSIVNMDGNIYTLDLLEELRSAGELTARVRVPFHYVPEMKPEDLQTALEMRARWSDEWLASGFVKFFMDGVIDSRTAFMKHDYPGQPGYRSHGRFAAETFAGLATRIDAMGLQIAVHAIGDAAVARVLDGYQAARAANGASGLRHRIEHLELVDDNDFARIAALDVVASVQPPHAPGCSGLPLEPTLSNIGRDRWGDAFAWQKIAGPGAAIALASDWPVSDISILKGIHSAVTRTAWVPEVPDQRFSLEAALRGYTIGGAYAERSEAYKGSLEVGKVADLVILDRDIMAVADHDEIKDVAVVATICGGRVVFQAGA</sequence>
<dbReference type="PANTHER" id="PTHR22642:SF2">
    <property type="entry name" value="PROTEIN LONG AFTER FAR-RED 3"/>
    <property type="match status" value="1"/>
</dbReference>
<protein>
    <submittedName>
        <fullName evidence="2">Amidohydrolase family protein</fullName>
    </submittedName>
</protein>
<proteinExistence type="predicted"/>
<dbReference type="InterPro" id="IPR013108">
    <property type="entry name" value="Amidohydro_3"/>
</dbReference>
<dbReference type="SUPFAM" id="SSF51556">
    <property type="entry name" value="Metallo-dependent hydrolases"/>
    <property type="match status" value="1"/>
</dbReference>
<dbReference type="Pfam" id="PF07969">
    <property type="entry name" value="Amidohydro_3"/>
    <property type="match status" value="1"/>
</dbReference>
<evidence type="ECO:0000313" key="3">
    <source>
        <dbReference type="Proteomes" id="UP001320715"/>
    </source>
</evidence>
<reference evidence="2 3" key="1">
    <citation type="submission" date="2020-01" db="EMBL/GenBank/DDBJ databases">
        <title>Genomes of bacteria type strains.</title>
        <authorList>
            <person name="Chen J."/>
            <person name="Zhu S."/>
            <person name="Yang J."/>
        </authorList>
    </citation>
    <scope>NUCLEOTIDE SEQUENCE [LARGE SCALE GENOMIC DNA]</scope>
    <source>
        <strain evidence="2 3">DSM 16655</strain>
    </source>
</reference>
<dbReference type="InterPro" id="IPR011059">
    <property type="entry name" value="Metal-dep_hydrolase_composite"/>
</dbReference>
<dbReference type="RefSeq" id="WP_252916002.1">
    <property type="nucleotide sequence ID" value="NZ_JAAAML010000002.1"/>
</dbReference>
<evidence type="ECO:0000313" key="2">
    <source>
        <dbReference type="EMBL" id="MCO6408992.1"/>
    </source>
</evidence>
<feature type="domain" description="Amidohydrolase 3" evidence="1">
    <location>
        <begin position="54"/>
        <end position="554"/>
    </location>
</feature>
<dbReference type="PANTHER" id="PTHR22642">
    <property type="entry name" value="IMIDAZOLONEPROPIONASE"/>
    <property type="match status" value="1"/>
</dbReference>
<dbReference type="CDD" id="cd01300">
    <property type="entry name" value="YtcJ_like"/>
    <property type="match status" value="1"/>
</dbReference>